<dbReference type="STRING" id="74557.A0A1W0A1A4"/>
<protein>
    <submittedName>
        <fullName evidence="13">ATP-binding Cassette (ABC) Superfamily</fullName>
    </submittedName>
</protein>
<evidence type="ECO:0000259" key="12">
    <source>
        <dbReference type="PROSITE" id="PS50893"/>
    </source>
</evidence>
<feature type="compositionally biased region" description="Polar residues" evidence="10">
    <location>
        <begin position="497"/>
        <end position="510"/>
    </location>
</feature>
<dbReference type="FunFam" id="3.40.50.300:FF:000335">
    <property type="entry name" value="ATP binding cassette subfamily A member 5"/>
    <property type="match status" value="1"/>
</dbReference>
<evidence type="ECO:0000256" key="4">
    <source>
        <dbReference type="ARBA" id="ARBA00022692"/>
    </source>
</evidence>
<keyword evidence="6" id="KW-0547">Nucleotide-binding</keyword>
<comment type="similarity">
    <text evidence="2">Belongs to the ABC transporter superfamily. ABCA family.</text>
</comment>
<dbReference type="Proteomes" id="UP000243217">
    <property type="component" value="Unassembled WGS sequence"/>
</dbReference>
<evidence type="ECO:0000256" key="7">
    <source>
        <dbReference type="ARBA" id="ARBA00022840"/>
    </source>
</evidence>
<keyword evidence="4 11" id="KW-0812">Transmembrane</keyword>
<dbReference type="PANTHER" id="PTHR19229:SF36">
    <property type="entry name" value="ATP-BINDING CASSETTE SUB-FAMILY A MEMBER 2"/>
    <property type="match status" value="1"/>
</dbReference>
<evidence type="ECO:0000256" key="2">
    <source>
        <dbReference type="ARBA" id="ARBA00008869"/>
    </source>
</evidence>
<dbReference type="InterPro" id="IPR003593">
    <property type="entry name" value="AAA+_ATPase"/>
</dbReference>
<feature type="domain" description="ABC transporter" evidence="12">
    <location>
        <begin position="107"/>
        <end position="337"/>
    </location>
</feature>
<dbReference type="EMBL" id="JNBS01000690">
    <property type="protein sequence ID" value="OQS04045.1"/>
    <property type="molecule type" value="Genomic_DNA"/>
</dbReference>
<reference evidence="13 14" key="1">
    <citation type="journal article" date="2014" name="Genome Biol. Evol.">
        <title>The secreted proteins of Achlya hypogyna and Thraustotheca clavata identify the ancestral oomycete secretome and reveal gene acquisitions by horizontal gene transfer.</title>
        <authorList>
            <person name="Misner I."/>
            <person name="Blouin N."/>
            <person name="Leonard G."/>
            <person name="Richards T.A."/>
            <person name="Lane C.E."/>
        </authorList>
    </citation>
    <scope>NUCLEOTIDE SEQUENCE [LARGE SCALE GENOMIC DNA]</scope>
    <source>
        <strain evidence="13 14">ATCC 34112</strain>
    </source>
</reference>
<evidence type="ECO:0000256" key="10">
    <source>
        <dbReference type="SAM" id="MobiDB-lite"/>
    </source>
</evidence>
<feature type="transmembrane region" description="Helical" evidence="11">
    <location>
        <begin position="47"/>
        <end position="64"/>
    </location>
</feature>
<comment type="subcellular location">
    <subcellularLocation>
        <location evidence="1">Membrane</location>
        <topology evidence="1">Multi-pass membrane protein</topology>
    </subcellularLocation>
</comment>
<proteinExistence type="inferred from homology"/>
<keyword evidence="14" id="KW-1185">Reference proteome</keyword>
<dbReference type="SUPFAM" id="SSF52540">
    <property type="entry name" value="P-loop containing nucleoside triphosphate hydrolases"/>
    <property type="match status" value="1"/>
</dbReference>
<dbReference type="OrthoDB" id="69253at2759"/>
<keyword evidence="9 11" id="KW-0472">Membrane</keyword>
<dbReference type="GO" id="GO:0005319">
    <property type="term" value="F:lipid transporter activity"/>
    <property type="evidence" value="ECO:0007669"/>
    <property type="project" value="TreeGrafter"/>
</dbReference>
<comment type="caution">
    <text evidence="13">The sequence shown here is derived from an EMBL/GenBank/DDBJ whole genome shotgun (WGS) entry which is preliminary data.</text>
</comment>
<evidence type="ECO:0000256" key="5">
    <source>
        <dbReference type="ARBA" id="ARBA00022737"/>
    </source>
</evidence>
<name>A0A1W0A1A4_9STRA</name>
<dbReference type="GO" id="GO:0016020">
    <property type="term" value="C:membrane"/>
    <property type="evidence" value="ECO:0007669"/>
    <property type="project" value="UniProtKB-SubCell"/>
</dbReference>
<evidence type="ECO:0000256" key="3">
    <source>
        <dbReference type="ARBA" id="ARBA00022448"/>
    </source>
</evidence>
<keyword evidence="8 11" id="KW-1133">Transmembrane helix</keyword>
<dbReference type="GO" id="GO:0140359">
    <property type="term" value="F:ABC-type transporter activity"/>
    <property type="evidence" value="ECO:0007669"/>
    <property type="project" value="InterPro"/>
</dbReference>
<evidence type="ECO:0000313" key="14">
    <source>
        <dbReference type="Proteomes" id="UP000243217"/>
    </source>
</evidence>
<dbReference type="Pfam" id="PF00005">
    <property type="entry name" value="ABC_tran"/>
    <property type="match status" value="1"/>
</dbReference>
<evidence type="ECO:0000256" key="11">
    <source>
        <dbReference type="SAM" id="Phobius"/>
    </source>
</evidence>
<dbReference type="CDD" id="cd03263">
    <property type="entry name" value="ABC_subfamily_A"/>
    <property type="match status" value="1"/>
</dbReference>
<dbReference type="PANTHER" id="PTHR19229">
    <property type="entry name" value="ATP-BINDING CASSETTE TRANSPORTER SUBFAMILY A ABCA"/>
    <property type="match status" value="1"/>
</dbReference>
<organism evidence="13 14">
    <name type="scientific">Thraustotheca clavata</name>
    <dbReference type="NCBI Taxonomy" id="74557"/>
    <lineage>
        <taxon>Eukaryota</taxon>
        <taxon>Sar</taxon>
        <taxon>Stramenopiles</taxon>
        <taxon>Oomycota</taxon>
        <taxon>Saprolegniomycetes</taxon>
        <taxon>Saprolegniales</taxon>
        <taxon>Achlyaceae</taxon>
        <taxon>Thraustotheca</taxon>
    </lineage>
</organism>
<accession>A0A1W0A1A4</accession>
<dbReference type="SMART" id="SM00382">
    <property type="entry name" value="AAA"/>
    <property type="match status" value="1"/>
</dbReference>
<evidence type="ECO:0000256" key="1">
    <source>
        <dbReference type="ARBA" id="ARBA00004141"/>
    </source>
</evidence>
<dbReference type="InterPro" id="IPR056264">
    <property type="entry name" value="R2_ABCA1-4-like"/>
</dbReference>
<evidence type="ECO:0000256" key="6">
    <source>
        <dbReference type="ARBA" id="ARBA00022741"/>
    </source>
</evidence>
<dbReference type="AlphaFoldDB" id="A0A1W0A1A4"/>
<keyword evidence="7 13" id="KW-0067">ATP-binding</keyword>
<dbReference type="GO" id="GO:0005524">
    <property type="term" value="F:ATP binding"/>
    <property type="evidence" value="ECO:0007669"/>
    <property type="project" value="UniProtKB-KW"/>
</dbReference>
<keyword evidence="5" id="KW-0677">Repeat</keyword>
<feature type="region of interest" description="Disordered" evidence="10">
    <location>
        <begin position="481"/>
        <end position="525"/>
    </location>
</feature>
<dbReference type="GO" id="GO:0016887">
    <property type="term" value="F:ATP hydrolysis activity"/>
    <property type="evidence" value="ECO:0007669"/>
    <property type="project" value="InterPro"/>
</dbReference>
<gene>
    <name evidence="13" type="ORF">THRCLA_03679</name>
</gene>
<dbReference type="InterPro" id="IPR027417">
    <property type="entry name" value="P-loop_NTPase"/>
</dbReference>
<dbReference type="InterPro" id="IPR026082">
    <property type="entry name" value="ABCA"/>
</dbReference>
<dbReference type="PROSITE" id="PS50893">
    <property type="entry name" value="ABC_TRANSPORTER_2"/>
    <property type="match status" value="1"/>
</dbReference>
<sequence length="525" mass="58463">MRKYGNPYGGYDVVSTSCSEKNSCWNANVAGCCTPGVFEFNIAGRSLIYGAVEILLFTALVLYFDRTKRSGSKRSQNISQKALENMDSDVATEAVRVMQGRARNDNVVLHKLHKQYGSDKVALQQLSLGIPKGECFGYLGINGAGKSTTLQILHGALEPTSGSVYINGHPLSTELQQARSGMGYCPQFDALHDLLTVEEELELYARLKGVVDIKQAVNDKIEQFNLKSFRKKRTRGLSGGNKRKVSTAIALLGSPTLLLLDEPSTGMDPAARREMWDVIVGVLKEKTCSVILTTHSMEECQALCTRIGILVSGQLKCLGTAQHLKQKFGRGFTVDLKLKTPDEDVMLALPTTKDFLTESDLKALCQSLGQQDRLDTLLSDWVLMHYLEKDGFVPIKVLRQWWALYDCSVRLMDVVGAELTGALLMEHHGEHFRFQVPKNFGNTLKSVFAWMEARKDELDIAQYSVSDTTLEEIFNSMAADQEEETEGVVGLRRRSKNSSSFQPVRNYNRGSSLSQLSSQRREFDL</sequence>
<keyword evidence="3" id="KW-0813">Transport</keyword>
<dbReference type="InterPro" id="IPR003439">
    <property type="entry name" value="ABC_transporter-like_ATP-bd"/>
</dbReference>
<dbReference type="Pfam" id="PF23321">
    <property type="entry name" value="R1_ABCA1"/>
    <property type="match status" value="1"/>
</dbReference>
<evidence type="ECO:0000256" key="9">
    <source>
        <dbReference type="ARBA" id="ARBA00023136"/>
    </source>
</evidence>
<evidence type="ECO:0000313" key="13">
    <source>
        <dbReference type="EMBL" id="OQS04045.1"/>
    </source>
</evidence>
<dbReference type="Gene3D" id="3.40.50.300">
    <property type="entry name" value="P-loop containing nucleotide triphosphate hydrolases"/>
    <property type="match status" value="1"/>
</dbReference>
<evidence type="ECO:0000256" key="8">
    <source>
        <dbReference type="ARBA" id="ARBA00022989"/>
    </source>
</evidence>